<feature type="domain" description="C2H2-type" evidence="9">
    <location>
        <begin position="251"/>
        <end position="278"/>
    </location>
</feature>
<feature type="region of interest" description="Disordered" evidence="8">
    <location>
        <begin position="144"/>
        <end position="177"/>
    </location>
</feature>
<dbReference type="Pfam" id="PF00096">
    <property type="entry name" value="zf-C2H2"/>
    <property type="match status" value="5"/>
</dbReference>
<dbReference type="GO" id="GO:0005634">
    <property type="term" value="C:nucleus"/>
    <property type="evidence" value="ECO:0007669"/>
    <property type="project" value="UniProtKB-SubCell"/>
</dbReference>
<dbReference type="AlphaFoldDB" id="A0A3M7RJF7"/>
<dbReference type="PANTHER" id="PTHR24376:SF130">
    <property type="entry name" value="ZINC FINGER PROTEIN 384"/>
    <property type="match status" value="1"/>
</dbReference>
<gene>
    <name evidence="10" type="ORF">BpHYR1_009681</name>
</gene>
<dbReference type="InterPro" id="IPR036236">
    <property type="entry name" value="Znf_C2H2_sf"/>
</dbReference>
<dbReference type="FunFam" id="3.30.160.60:FF:000112">
    <property type="entry name" value="Mds1 and evi1 complex locus protein"/>
    <property type="match status" value="1"/>
</dbReference>
<dbReference type="FunFam" id="3.30.160.60:FF:000126">
    <property type="entry name" value="Mds1 and evi1 complex locus protein"/>
    <property type="match status" value="1"/>
</dbReference>
<evidence type="ECO:0000256" key="6">
    <source>
        <dbReference type="ARBA" id="ARBA00023242"/>
    </source>
</evidence>
<evidence type="ECO:0000256" key="8">
    <source>
        <dbReference type="SAM" id="MobiDB-lite"/>
    </source>
</evidence>
<evidence type="ECO:0000256" key="5">
    <source>
        <dbReference type="ARBA" id="ARBA00022833"/>
    </source>
</evidence>
<sequence length="749" mass="84591">MDQVNQISPQMTQPEDNCAPLGLKIENNIVKVSTFVEKDTVLDILEGQLGENAALSHLIEVVDADQETKGWFEFDKCPKWFSLIKKCSVNQNPNVYALYSNNHLSLKARFAMDTNTELLFDFRARSDEESYDSEAEMGFYNEGEVNENCEPSGELESLKRKYDEEDEESVKSNKMAKSSEFSVNDHLGTLFQSKSAQLSEFLQEVQKKNTQNSSGSDSESRAFACPSCGKTFASSSGLKQHMHIHGSVKPYKCDICTKAYTQFSNLCRHKRSHTECKNQFVCKFCRSPFQSSNSLSKHEITCRSKYDGPIKSGQSSPNTIKDVKSKQEPVSLKSDSDSLSNQSTSDLSASSLLEMIKNQPKANNSANPNFNLLLNLFKPNLWQGQSQAQFGNLALMSLIQNSAQFPLSLIQNQLITNLFNGRNPSSNDTESNSSTPNTTPSSTPSCTPIPNEPINLSNKRASAEVDAPLDLSRKVFTQEDMEMKKFATNDSILNGNDFFQKLNEENGLRKKAKARAKVNSALLSPTSPSSQFKENDFDAEADTEVKVLTKDKHICKYCKKSFPRSANLTRHLRTHTGEQPYSCMFCERSFSISSNLQRHIRNIHNKEKPFKCPKCHRCFGQQTNLDRHMRKHDHGQVPNYAKMAKRNTKKSEYPTDKMDSAESNSDGLMPSGLNLNSKVENLAKFNQNVSHSVEDEEEIEEYDEEEEEEEISEEDNEELEEDESDLNSIKAEELRQRMSFKENDVLVSS</sequence>
<dbReference type="SUPFAM" id="SSF57667">
    <property type="entry name" value="beta-beta-alpha zinc fingers"/>
    <property type="match status" value="3"/>
</dbReference>
<keyword evidence="6" id="KW-0539">Nucleus</keyword>
<feature type="compositionally biased region" description="Basic and acidic residues" evidence="8">
    <location>
        <begin position="730"/>
        <end position="749"/>
    </location>
</feature>
<dbReference type="PROSITE" id="PS00028">
    <property type="entry name" value="ZINC_FINGER_C2H2_1"/>
    <property type="match status" value="4"/>
</dbReference>
<accession>A0A3M7RJF7</accession>
<dbReference type="InterPro" id="IPR013087">
    <property type="entry name" value="Znf_C2H2_type"/>
</dbReference>
<dbReference type="FunFam" id="3.30.160.60:FF:000110">
    <property type="entry name" value="Zinc finger protein-like"/>
    <property type="match status" value="1"/>
</dbReference>
<dbReference type="Gene3D" id="3.30.160.60">
    <property type="entry name" value="Classic Zinc Finger"/>
    <property type="match status" value="5"/>
</dbReference>
<feature type="region of interest" description="Disordered" evidence="8">
    <location>
        <begin position="421"/>
        <end position="455"/>
    </location>
</feature>
<evidence type="ECO:0000256" key="7">
    <source>
        <dbReference type="PROSITE-ProRule" id="PRU00042"/>
    </source>
</evidence>
<dbReference type="PANTHER" id="PTHR24376">
    <property type="entry name" value="ZINC FINGER PROTEIN"/>
    <property type="match status" value="1"/>
</dbReference>
<dbReference type="GO" id="GO:0032502">
    <property type="term" value="P:developmental process"/>
    <property type="evidence" value="ECO:0007669"/>
    <property type="project" value="UniProtKB-ARBA"/>
</dbReference>
<keyword evidence="11" id="KW-1185">Reference proteome</keyword>
<dbReference type="PROSITE" id="PS50157">
    <property type="entry name" value="ZINC_FINGER_C2H2_2"/>
    <property type="match status" value="5"/>
</dbReference>
<evidence type="ECO:0000256" key="3">
    <source>
        <dbReference type="ARBA" id="ARBA00022737"/>
    </source>
</evidence>
<dbReference type="EMBL" id="REGN01003234">
    <property type="protein sequence ID" value="RNA23681.1"/>
    <property type="molecule type" value="Genomic_DNA"/>
</dbReference>
<evidence type="ECO:0000256" key="4">
    <source>
        <dbReference type="ARBA" id="ARBA00022771"/>
    </source>
</evidence>
<feature type="compositionally biased region" description="Basic and acidic residues" evidence="8">
    <location>
        <begin position="649"/>
        <end position="660"/>
    </location>
</feature>
<organism evidence="10 11">
    <name type="scientific">Brachionus plicatilis</name>
    <name type="common">Marine rotifer</name>
    <name type="synonym">Brachionus muelleri</name>
    <dbReference type="NCBI Taxonomy" id="10195"/>
    <lineage>
        <taxon>Eukaryota</taxon>
        <taxon>Metazoa</taxon>
        <taxon>Spiralia</taxon>
        <taxon>Gnathifera</taxon>
        <taxon>Rotifera</taxon>
        <taxon>Eurotatoria</taxon>
        <taxon>Monogononta</taxon>
        <taxon>Pseudotrocha</taxon>
        <taxon>Ploima</taxon>
        <taxon>Brachionidae</taxon>
        <taxon>Brachionus</taxon>
    </lineage>
</organism>
<feature type="compositionally biased region" description="Low complexity" evidence="8">
    <location>
        <begin position="423"/>
        <end position="449"/>
    </location>
</feature>
<keyword evidence="5" id="KW-0862">Zinc</keyword>
<feature type="region of interest" description="Disordered" evidence="8">
    <location>
        <begin position="306"/>
        <end position="344"/>
    </location>
</feature>
<dbReference type="OrthoDB" id="10004641at2759"/>
<name>A0A3M7RJF7_BRAPC</name>
<feature type="region of interest" description="Disordered" evidence="8">
    <location>
        <begin position="639"/>
        <end position="674"/>
    </location>
</feature>
<dbReference type="FunFam" id="3.30.160.60:FF:000202">
    <property type="entry name" value="Zinc finger protein 574"/>
    <property type="match status" value="1"/>
</dbReference>
<evidence type="ECO:0000259" key="9">
    <source>
        <dbReference type="PROSITE" id="PS50157"/>
    </source>
</evidence>
<feature type="compositionally biased region" description="Low complexity" evidence="8">
    <location>
        <begin position="331"/>
        <end position="344"/>
    </location>
</feature>
<dbReference type="GO" id="GO:0008270">
    <property type="term" value="F:zinc ion binding"/>
    <property type="evidence" value="ECO:0007669"/>
    <property type="project" value="UniProtKB-KW"/>
</dbReference>
<feature type="domain" description="C2H2-type" evidence="9">
    <location>
        <begin position="581"/>
        <end position="609"/>
    </location>
</feature>
<protein>
    <submittedName>
        <fullName evidence="10">MDS1 and EVI1 complex locus EVI1 isoform X10</fullName>
    </submittedName>
</protein>
<feature type="domain" description="C2H2-type" evidence="9">
    <location>
        <begin position="553"/>
        <end position="580"/>
    </location>
</feature>
<proteinExistence type="predicted"/>
<feature type="region of interest" description="Disordered" evidence="8">
    <location>
        <begin position="687"/>
        <end position="749"/>
    </location>
</feature>
<feature type="domain" description="C2H2-type" evidence="9">
    <location>
        <begin position="223"/>
        <end position="250"/>
    </location>
</feature>
<comment type="subcellular location">
    <subcellularLocation>
        <location evidence="1">Nucleus</location>
    </subcellularLocation>
</comment>
<evidence type="ECO:0000313" key="10">
    <source>
        <dbReference type="EMBL" id="RNA23681.1"/>
    </source>
</evidence>
<dbReference type="Proteomes" id="UP000276133">
    <property type="component" value="Unassembled WGS sequence"/>
</dbReference>
<evidence type="ECO:0000313" key="11">
    <source>
        <dbReference type="Proteomes" id="UP000276133"/>
    </source>
</evidence>
<dbReference type="SMART" id="SM00355">
    <property type="entry name" value="ZnF_C2H2"/>
    <property type="match status" value="6"/>
</dbReference>
<keyword evidence="4 7" id="KW-0863">Zinc-finger</keyword>
<keyword evidence="3" id="KW-0677">Repeat</keyword>
<keyword evidence="2" id="KW-0479">Metal-binding</keyword>
<evidence type="ECO:0000256" key="1">
    <source>
        <dbReference type="ARBA" id="ARBA00004123"/>
    </source>
</evidence>
<evidence type="ECO:0000256" key="2">
    <source>
        <dbReference type="ARBA" id="ARBA00022723"/>
    </source>
</evidence>
<feature type="compositionally biased region" description="Acidic residues" evidence="8">
    <location>
        <begin position="694"/>
        <end position="725"/>
    </location>
</feature>
<reference evidence="10 11" key="1">
    <citation type="journal article" date="2018" name="Sci. Rep.">
        <title>Genomic signatures of local adaptation to the degree of environmental predictability in rotifers.</title>
        <authorList>
            <person name="Franch-Gras L."/>
            <person name="Hahn C."/>
            <person name="Garcia-Roger E.M."/>
            <person name="Carmona M.J."/>
            <person name="Serra M."/>
            <person name="Gomez A."/>
        </authorList>
    </citation>
    <scope>NUCLEOTIDE SEQUENCE [LARGE SCALE GENOMIC DNA]</scope>
    <source>
        <strain evidence="10">HYR1</strain>
    </source>
</reference>
<feature type="domain" description="C2H2-type" evidence="9">
    <location>
        <begin position="610"/>
        <end position="632"/>
    </location>
</feature>
<comment type="caution">
    <text evidence="10">The sequence shown here is derived from an EMBL/GenBank/DDBJ whole genome shotgun (WGS) entry which is preliminary data.</text>
</comment>
<dbReference type="FunFam" id="3.30.160.60:FF:000159">
    <property type="entry name" value="Mds1 and evi1 complex locus protein"/>
    <property type="match status" value="1"/>
</dbReference>
<dbReference type="STRING" id="10195.A0A3M7RJF7"/>